<dbReference type="KEGG" id="gfu:KM031_15200"/>
<keyword evidence="1" id="KW-1133">Transmembrane helix</keyword>
<organism evidence="2 3">
    <name type="scientific">Gemmobacter fulvus</name>
    <dbReference type="NCBI Taxonomy" id="2840474"/>
    <lineage>
        <taxon>Bacteria</taxon>
        <taxon>Pseudomonadati</taxon>
        <taxon>Pseudomonadota</taxon>
        <taxon>Alphaproteobacteria</taxon>
        <taxon>Rhodobacterales</taxon>
        <taxon>Paracoccaceae</taxon>
        <taxon>Gemmobacter</taxon>
    </lineage>
</organism>
<feature type="transmembrane region" description="Helical" evidence="1">
    <location>
        <begin position="12"/>
        <end position="32"/>
    </location>
</feature>
<name>A0A975S0I0_9RHOB</name>
<reference evidence="2" key="1">
    <citation type="submission" date="2021-06" db="EMBL/GenBank/DDBJ databases">
        <title>Direct submission.</title>
        <authorList>
            <person name="Lee C.-S."/>
            <person name="Jin L."/>
        </authorList>
    </citation>
    <scope>NUCLEOTIDE SEQUENCE</scope>
    <source>
        <strain evidence="2">Con5</strain>
    </source>
</reference>
<protein>
    <submittedName>
        <fullName evidence="2">Uncharacterized protein</fullName>
    </submittedName>
</protein>
<evidence type="ECO:0000256" key="1">
    <source>
        <dbReference type="SAM" id="Phobius"/>
    </source>
</evidence>
<dbReference type="Proteomes" id="UP000679352">
    <property type="component" value="Chromosome"/>
</dbReference>
<sequence length="108" mass="11804">MPKLIRLYITNVAIGFGLAVIFVAMLVAFDIANLRHLVLETEMGWLAAMMMVLFNGVVFAGAQFAIAVMRMADDDTPPRGGRPARLTDLVPVRVTAAQPARRPGVPRR</sequence>
<dbReference type="AlphaFoldDB" id="A0A975S0I0"/>
<proteinExistence type="predicted"/>
<keyword evidence="1" id="KW-0812">Transmembrane</keyword>
<accession>A0A975S0I0</accession>
<evidence type="ECO:0000313" key="3">
    <source>
        <dbReference type="Proteomes" id="UP000679352"/>
    </source>
</evidence>
<evidence type="ECO:0000313" key="2">
    <source>
        <dbReference type="EMBL" id="QWK90154.1"/>
    </source>
</evidence>
<keyword evidence="1" id="KW-0472">Membrane</keyword>
<keyword evidence="3" id="KW-1185">Reference proteome</keyword>
<gene>
    <name evidence="2" type="ORF">KM031_15200</name>
</gene>
<dbReference type="RefSeq" id="WP_215506499.1">
    <property type="nucleotide sequence ID" value="NZ_CP076361.1"/>
</dbReference>
<feature type="transmembrane region" description="Helical" evidence="1">
    <location>
        <begin position="44"/>
        <end position="69"/>
    </location>
</feature>
<dbReference type="EMBL" id="CP076361">
    <property type="protein sequence ID" value="QWK90154.1"/>
    <property type="molecule type" value="Genomic_DNA"/>
</dbReference>